<evidence type="ECO:0000256" key="6">
    <source>
        <dbReference type="ARBA" id="ARBA00022884"/>
    </source>
</evidence>
<feature type="domain" description="Helicase C-terminal" evidence="11">
    <location>
        <begin position="285"/>
        <end position="436"/>
    </location>
</feature>
<evidence type="ECO:0000259" key="10">
    <source>
        <dbReference type="PROSITE" id="PS51192"/>
    </source>
</evidence>
<keyword evidence="4" id="KW-0347">Helicase</keyword>
<sequence length="441" mass="49787">MEDKNSCNEDSDEEVDNTSHAESSLMLKVCRKSLIESKMNLEVQHEDPRSAVSSVKSFEELNLEPRILQGIYATGFKRPSKIQGTALPLLLAEPPQNLIAQSQSGTGKTVAFVVAMLSRVDTKLNYPQVLCMLPTYELAIQTAEVIAQIAWLRLDIRLILAVSGELVDFGENLKEHIVVGTPGTILDWGLKLRVIDLKKIRIFILDEADVMISEGHRDISIRIHKELSSKCQMLFFSATYDKEIMSFAQFIISKANLIRLPREQESLSNVRQHYVRCRSIEEKLQAVQNVFQISTGQAIIFCHTRKTAAWLAEKMHANGYPVAMLTGDLMVGQRLKVLDYFRSGLRKMLITTNVLARGIDVEDVTVVINFDLPIDGKGNADCETYLHRIGRTGRFGKNGIALNIIDSEKAMNVCRTIEDHYKKPIKELKLNNFDEITKSEY</sequence>
<dbReference type="GO" id="GO:0016787">
    <property type="term" value="F:hydrolase activity"/>
    <property type="evidence" value="ECO:0007669"/>
    <property type="project" value="UniProtKB-KW"/>
</dbReference>
<dbReference type="SUPFAM" id="SSF52540">
    <property type="entry name" value="P-loop containing nucleoside triphosphate hydrolases"/>
    <property type="match status" value="1"/>
</dbReference>
<feature type="short sequence motif" description="Q motif" evidence="8">
    <location>
        <begin position="56"/>
        <end position="84"/>
    </location>
</feature>
<evidence type="ECO:0000256" key="9">
    <source>
        <dbReference type="SAM" id="MobiDB-lite"/>
    </source>
</evidence>
<evidence type="ECO:0000313" key="14">
    <source>
        <dbReference type="Proteomes" id="UP000078200"/>
    </source>
</evidence>
<dbReference type="EnsemblMetazoa" id="GAUT014381-RA">
    <property type="protein sequence ID" value="GAUT014381-PA"/>
    <property type="gene ID" value="GAUT014381"/>
</dbReference>
<reference evidence="13" key="1">
    <citation type="submission" date="2020-05" db="UniProtKB">
        <authorList>
            <consortium name="EnsemblMetazoa"/>
        </authorList>
    </citation>
    <scope>IDENTIFICATION</scope>
    <source>
        <strain evidence="13">TTRI</strain>
    </source>
</reference>
<dbReference type="CDD" id="cd18787">
    <property type="entry name" value="SF2_C_DEAD"/>
    <property type="match status" value="1"/>
</dbReference>
<dbReference type="SMART" id="SM00490">
    <property type="entry name" value="HELICc"/>
    <property type="match status" value="1"/>
</dbReference>
<organism evidence="13 14">
    <name type="scientific">Glossina austeni</name>
    <name type="common">Savannah tsetse fly</name>
    <dbReference type="NCBI Taxonomy" id="7395"/>
    <lineage>
        <taxon>Eukaryota</taxon>
        <taxon>Metazoa</taxon>
        <taxon>Ecdysozoa</taxon>
        <taxon>Arthropoda</taxon>
        <taxon>Hexapoda</taxon>
        <taxon>Insecta</taxon>
        <taxon>Pterygota</taxon>
        <taxon>Neoptera</taxon>
        <taxon>Endopterygota</taxon>
        <taxon>Diptera</taxon>
        <taxon>Brachycera</taxon>
        <taxon>Muscomorpha</taxon>
        <taxon>Hippoboscoidea</taxon>
        <taxon>Glossinidae</taxon>
        <taxon>Glossina</taxon>
    </lineage>
</organism>
<keyword evidence="5" id="KW-0067">ATP-binding</keyword>
<dbReference type="InterPro" id="IPR014001">
    <property type="entry name" value="Helicase_ATP-bd"/>
</dbReference>
<keyword evidence="3" id="KW-0378">Hydrolase</keyword>
<evidence type="ECO:0000256" key="7">
    <source>
        <dbReference type="ARBA" id="ARBA00047984"/>
    </source>
</evidence>
<dbReference type="GO" id="GO:0005524">
    <property type="term" value="F:ATP binding"/>
    <property type="evidence" value="ECO:0007669"/>
    <property type="project" value="UniProtKB-KW"/>
</dbReference>
<dbReference type="InterPro" id="IPR001650">
    <property type="entry name" value="Helicase_C-like"/>
</dbReference>
<dbReference type="FunFam" id="3.40.50.300:FF:000849">
    <property type="entry name" value="ATP-dependent RNA helicase DBP5"/>
    <property type="match status" value="1"/>
</dbReference>
<evidence type="ECO:0000259" key="12">
    <source>
        <dbReference type="PROSITE" id="PS51195"/>
    </source>
</evidence>
<dbReference type="EC" id="3.6.4.13" evidence="1"/>
<feature type="region of interest" description="Disordered" evidence="9">
    <location>
        <begin position="1"/>
        <end position="21"/>
    </location>
</feature>
<dbReference type="STRING" id="7395.A0A1A9UT15"/>
<dbReference type="Pfam" id="PF00270">
    <property type="entry name" value="DEAD"/>
    <property type="match status" value="1"/>
</dbReference>
<evidence type="ECO:0000256" key="1">
    <source>
        <dbReference type="ARBA" id="ARBA00012552"/>
    </source>
</evidence>
<dbReference type="InterPro" id="IPR011545">
    <property type="entry name" value="DEAD/DEAH_box_helicase_dom"/>
</dbReference>
<dbReference type="PROSITE" id="PS51195">
    <property type="entry name" value="Q_MOTIF"/>
    <property type="match status" value="1"/>
</dbReference>
<name>A0A1A9UT15_GLOAU</name>
<proteinExistence type="predicted"/>
<evidence type="ECO:0000256" key="5">
    <source>
        <dbReference type="ARBA" id="ARBA00022840"/>
    </source>
</evidence>
<accession>A0A1A9UT15</accession>
<feature type="domain" description="Helicase ATP-binding" evidence="10">
    <location>
        <begin position="89"/>
        <end position="258"/>
    </location>
</feature>
<evidence type="ECO:0000256" key="4">
    <source>
        <dbReference type="ARBA" id="ARBA00022806"/>
    </source>
</evidence>
<dbReference type="InterPro" id="IPR027417">
    <property type="entry name" value="P-loop_NTPase"/>
</dbReference>
<dbReference type="GO" id="GO:0010468">
    <property type="term" value="P:regulation of gene expression"/>
    <property type="evidence" value="ECO:0007669"/>
    <property type="project" value="UniProtKB-ARBA"/>
</dbReference>
<dbReference type="PROSITE" id="PS51194">
    <property type="entry name" value="HELICASE_CTER"/>
    <property type="match status" value="1"/>
</dbReference>
<dbReference type="GO" id="GO:0003724">
    <property type="term" value="F:RNA helicase activity"/>
    <property type="evidence" value="ECO:0007669"/>
    <property type="project" value="UniProtKB-EC"/>
</dbReference>
<comment type="catalytic activity">
    <reaction evidence="7">
        <text>ATP + H2O = ADP + phosphate + H(+)</text>
        <dbReference type="Rhea" id="RHEA:13065"/>
        <dbReference type="ChEBI" id="CHEBI:15377"/>
        <dbReference type="ChEBI" id="CHEBI:15378"/>
        <dbReference type="ChEBI" id="CHEBI:30616"/>
        <dbReference type="ChEBI" id="CHEBI:43474"/>
        <dbReference type="ChEBI" id="CHEBI:456216"/>
        <dbReference type="EC" id="3.6.4.13"/>
    </reaction>
</comment>
<dbReference type="Gene3D" id="3.40.50.300">
    <property type="entry name" value="P-loop containing nucleotide triphosphate hydrolases"/>
    <property type="match status" value="2"/>
</dbReference>
<feature type="domain" description="DEAD-box RNA helicase Q" evidence="12">
    <location>
        <begin position="56"/>
        <end position="84"/>
    </location>
</feature>
<keyword evidence="2" id="KW-0547">Nucleotide-binding</keyword>
<keyword evidence="6" id="KW-0694">RNA-binding</keyword>
<protein>
    <recommendedName>
        <fullName evidence="1">RNA helicase</fullName>
        <ecNumber evidence="1">3.6.4.13</ecNumber>
    </recommendedName>
</protein>
<evidence type="ECO:0000259" key="11">
    <source>
        <dbReference type="PROSITE" id="PS51194"/>
    </source>
</evidence>
<dbReference type="AlphaFoldDB" id="A0A1A9UT15"/>
<evidence type="ECO:0000256" key="8">
    <source>
        <dbReference type="PROSITE-ProRule" id="PRU00552"/>
    </source>
</evidence>
<evidence type="ECO:0000313" key="13">
    <source>
        <dbReference type="EnsemblMetazoa" id="GAUT014381-PA"/>
    </source>
</evidence>
<dbReference type="InterPro" id="IPR014014">
    <property type="entry name" value="RNA_helicase_DEAD_Q_motif"/>
</dbReference>
<dbReference type="GO" id="GO:0003723">
    <property type="term" value="F:RNA binding"/>
    <property type="evidence" value="ECO:0007669"/>
    <property type="project" value="UniProtKB-KW"/>
</dbReference>
<dbReference type="Proteomes" id="UP000078200">
    <property type="component" value="Unassembled WGS sequence"/>
</dbReference>
<keyword evidence="14" id="KW-1185">Reference proteome</keyword>
<evidence type="ECO:0000256" key="3">
    <source>
        <dbReference type="ARBA" id="ARBA00022801"/>
    </source>
</evidence>
<dbReference type="PROSITE" id="PS51192">
    <property type="entry name" value="HELICASE_ATP_BIND_1"/>
    <property type="match status" value="1"/>
</dbReference>
<dbReference type="SMART" id="SM00487">
    <property type="entry name" value="DEXDc"/>
    <property type="match status" value="1"/>
</dbReference>
<dbReference type="VEuPathDB" id="VectorBase:GAUT014381"/>
<dbReference type="PANTHER" id="PTHR47958">
    <property type="entry name" value="ATP-DEPENDENT RNA HELICASE DBP3"/>
    <property type="match status" value="1"/>
</dbReference>
<evidence type="ECO:0000256" key="2">
    <source>
        <dbReference type="ARBA" id="ARBA00022741"/>
    </source>
</evidence>
<dbReference type="Pfam" id="PF00271">
    <property type="entry name" value="Helicase_C"/>
    <property type="match status" value="1"/>
</dbReference>